<feature type="compositionally biased region" description="Basic and acidic residues" evidence="3">
    <location>
        <begin position="489"/>
        <end position="498"/>
    </location>
</feature>
<feature type="compositionally biased region" description="Polar residues" evidence="3">
    <location>
        <begin position="474"/>
        <end position="486"/>
    </location>
</feature>
<protein>
    <recommendedName>
        <fullName evidence="4">C3H1-type domain-containing protein</fullName>
    </recommendedName>
</protein>
<evidence type="ECO:0000256" key="2">
    <source>
        <dbReference type="PROSITE-ProRule" id="PRU00723"/>
    </source>
</evidence>
<reference evidence="5 6" key="1">
    <citation type="submission" date="2024-11" db="EMBL/GenBank/DDBJ databases">
        <title>A near-complete genome assembly of Cinchona calisaya.</title>
        <authorList>
            <person name="Lian D.C."/>
            <person name="Zhao X.W."/>
            <person name="Wei L."/>
        </authorList>
    </citation>
    <scope>NUCLEOTIDE SEQUENCE [LARGE SCALE GENOMIC DNA]</scope>
    <source>
        <tissue evidence="5">Nenye</tissue>
    </source>
</reference>
<keyword evidence="6" id="KW-1185">Reference proteome</keyword>
<dbReference type="EMBL" id="JBJUIK010000011">
    <property type="protein sequence ID" value="KAL3514743.1"/>
    <property type="molecule type" value="Genomic_DNA"/>
</dbReference>
<dbReference type="InterPro" id="IPR000571">
    <property type="entry name" value="Znf_CCCH"/>
</dbReference>
<feature type="compositionally biased region" description="Low complexity" evidence="3">
    <location>
        <begin position="46"/>
        <end position="59"/>
    </location>
</feature>
<feature type="region of interest" description="Disordered" evidence="3">
    <location>
        <begin position="469"/>
        <end position="498"/>
    </location>
</feature>
<dbReference type="PANTHER" id="PTHR33400">
    <property type="entry name" value="ZINC FINGER CCCH DOMAIN-CONTAINING PROTEIN 6-RELATED"/>
    <property type="match status" value="1"/>
</dbReference>
<organism evidence="5 6">
    <name type="scientific">Cinchona calisaya</name>
    <dbReference type="NCBI Taxonomy" id="153742"/>
    <lineage>
        <taxon>Eukaryota</taxon>
        <taxon>Viridiplantae</taxon>
        <taxon>Streptophyta</taxon>
        <taxon>Embryophyta</taxon>
        <taxon>Tracheophyta</taxon>
        <taxon>Spermatophyta</taxon>
        <taxon>Magnoliopsida</taxon>
        <taxon>eudicotyledons</taxon>
        <taxon>Gunneridae</taxon>
        <taxon>Pentapetalae</taxon>
        <taxon>asterids</taxon>
        <taxon>lamiids</taxon>
        <taxon>Gentianales</taxon>
        <taxon>Rubiaceae</taxon>
        <taxon>Cinchonoideae</taxon>
        <taxon>Cinchoneae</taxon>
        <taxon>Cinchona</taxon>
    </lineage>
</organism>
<gene>
    <name evidence="5" type="ORF">ACH5RR_027460</name>
</gene>
<evidence type="ECO:0000256" key="3">
    <source>
        <dbReference type="SAM" id="MobiDB-lite"/>
    </source>
</evidence>
<dbReference type="GO" id="GO:0003677">
    <property type="term" value="F:DNA binding"/>
    <property type="evidence" value="ECO:0007669"/>
    <property type="project" value="UniProtKB-KW"/>
</dbReference>
<keyword evidence="2" id="KW-0863">Zinc-finger</keyword>
<accession>A0ABD2ZAI7</accession>
<dbReference type="PROSITE" id="PS50103">
    <property type="entry name" value="ZF_C3H1"/>
    <property type="match status" value="1"/>
</dbReference>
<dbReference type="GO" id="GO:0008270">
    <property type="term" value="F:zinc ion binding"/>
    <property type="evidence" value="ECO:0007669"/>
    <property type="project" value="UniProtKB-KW"/>
</dbReference>
<comment type="caution">
    <text evidence="5">The sequence shown here is derived from an EMBL/GenBank/DDBJ whole genome shotgun (WGS) entry which is preliminary data.</text>
</comment>
<evidence type="ECO:0000313" key="6">
    <source>
        <dbReference type="Proteomes" id="UP001630127"/>
    </source>
</evidence>
<feature type="domain" description="C3H1-type" evidence="4">
    <location>
        <begin position="444"/>
        <end position="472"/>
    </location>
</feature>
<keyword evidence="2" id="KW-0862">Zinc</keyword>
<feature type="zinc finger region" description="C3H1-type" evidence="2">
    <location>
        <begin position="444"/>
        <end position="472"/>
    </location>
</feature>
<dbReference type="Proteomes" id="UP001630127">
    <property type="component" value="Unassembled WGS sequence"/>
</dbReference>
<sequence>MGGSEKSKRVRWPSDDNLCQVRLFLSEETPAQVGFGSQDHLQAKASWSSNSNSIGSDDNLPPGFEGTQPANLPWNKLAQIPLIKWRYPPIFVLDKSWSVVAGEESVEVQYETNRENRVLEAIYPRPSAIPPDPSTEVGAEISYDEPIALIPITPIEDEDAPASTNALFDTMAMNTLPISLQAQPVTPGASSLSLYNLTTNSPSQRVPVTEAITGVDPAVLAAAHTALSAVMTNNNQGHMVDQDLLIKILSDPKMVEQLVKNHGASTSTQTMPVASVQNVTTGMQHMASTSTLNPAASMQNMPATTFPNMASISTQSISGPSMQARPMTAGISLSDPSRHLAHISRPELVAPPVTASASGVFYPQSRIAPISNLQPPVPDVVSASAPSPSVGAPVAKDINYYKSLIQQHGEDRQEPMPHYGNRGNPNLLSVREPLTNPKSRDMKPRIMKPCMYFNSSRGCRNGANCAYQHDEPSQQRVSGIPDSQSAKRMKMDREITGT</sequence>
<feature type="region of interest" description="Disordered" evidence="3">
    <location>
        <begin position="46"/>
        <end position="65"/>
    </location>
</feature>
<keyword evidence="1" id="KW-0238">DNA-binding</keyword>
<keyword evidence="2" id="KW-0479">Metal-binding</keyword>
<evidence type="ECO:0000256" key="1">
    <source>
        <dbReference type="ARBA" id="ARBA00023125"/>
    </source>
</evidence>
<dbReference type="PANTHER" id="PTHR33400:SF2">
    <property type="entry name" value="ZINC FINGER CCCH DOMAIN-CONTAINING PROTEIN 6"/>
    <property type="match status" value="1"/>
</dbReference>
<proteinExistence type="predicted"/>
<evidence type="ECO:0000313" key="5">
    <source>
        <dbReference type="EMBL" id="KAL3514743.1"/>
    </source>
</evidence>
<name>A0ABD2ZAI7_9GENT</name>
<evidence type="ECO:0000259" key="4">
    <source>
        <dbReference type="PROSITE" id="PS50103"/>
    </source>
</evidence>
<feature type="region of interest" description="Disordered" evidence="3">
    <location>
        <begin position="412"/>
        <end position="443"/>
    </location>
</feature>
<dbReference type="AlphaFoldDB" id="A0ABD2ZAI7"/>